<dbReference type="Proteomes" id="UP000781932">
    <property type="component" value="Unassembled WGS sequence"/>
</dbReference>
<feature type="compositionally biased region" description="Basic and acidic residues" evidence="1">
    <location>
        <begin position="120"/>
        <end position="167"/>
    </location>
</feature>
<reference evidence="2" key="1">
    <citation type="submission" date="2020-03" db="EMBL/GenBank/DDBJ databases">
        <authorList>
            <person name="He L."/>
        </authorList>
    </citation>
    <scope>NUCLEOTIDE SEQUENCE</scope>
    <source>
        <strain evidence="2">CkLH20</strain>
    </source>
</reference>
<dbReference type="EMBL" id="JAATWM020000022">
    <property type="protein sequence ID" value="KAF9875301.1"/>
    <property type="molecule type" value="Genomic_DNA"/>
</dbReference>
<protein>
    <submittedName>
        <fullName evidence="2">Uncharacterized protein</fullName>
    </submittedName>
</protein>
<comment type="caution">
    <text evidence="2">The sequence shown here is derived from an EMBL/GenBank/DDBJ whole genome shotgun (WGS) entry which is preliminary data.</text>
</comment>
<proteinExistence type="predicted"/>
<evidence type="ECO:0000313" key="3">
    <source>
        <dbReference type="Proteomes" id="UP000781932"/>
    </source>
</evidence>
<reference evidence="2" key="2">
    <citation type="submission" date="2020-11" db="EMBL/GenBank/DDBJ databases">
        <title>Whole genome sequencing of Colletotrichum sp.</title>
        <authorList>
            <person name="Li H."/>
        </authorList>
    </citation>
    <scope>NUCLEOTIDE SEQUENCE</scope>
    <source>
        <strain evidence="2">CkLH20</strain>
    </source>
</reference>
<evidence type="ECO:0000256" key="1">
    <source>
        <dbReference type="SAM" id="MobiDB-lite"/>
    </source>
</evidence>
<dbReference type="GeneID" id="62162912"/>
<evidence type="ECO:0000313" key="2">
    <source>
        <dbReference type="EMBL" id="KAF9875301.1"/>
    </source>
</evidence>
<feature type="region of interest" description="Disordered" evidence="1">
    <location>
        <begin position="92"/>
        <end position="167"/>
    </location>
</feature>
<name>A0A9P6I7A7_9PEZI</name>
<organism evidence="2 3">
    <name type="scientific">Colletotrichum karsti</name>
    <dbReference type="NCBI Taxonomy" id="1095194"/>
    <lineage>
        <taxon>Eukaryota</taxon>
        <taxon>Fungi</taxon>
        <taxon>Dikarya</taxon>
        <taxon>Ascomycota</taxon>
        <taxon>Pezizomycotina</taxon>
        <taxon>Sordariomycetes</taxon>
        <taxon>Hypocreomycetidae</taxon>
        <taxon>Glomerellales</taxon>
        <taxon>Glomerellaceae</taxon>
        <taxon>Colletotrichum</taxon>
        <taxon>Colletotrichum boninense species complex</taxon>
    </lineage>
</organism>
<dbReference type="RefSeq" id="XP_038744762.1">
    <property type="nucleotide sequence ID" value="XM_038889838.1"/>
</dbReference>
<dbReference type="AlphaFoldDB" id="A0A9P6I7A7"/>
<accession>A0A9P6I7A7</accession>
<sequence>MATPQPKHNLPAEQAYNIAPQTYLRIPGLIFDPVPILIPYPHRAALNFLKPSRFKLDLSWEEYYDLLQPFDDVAYKLTDVFEHCLDELKYSVPDPAPIHAPTSASEDNAEEDEAEIETGTEMKTEMKTESHMKTETETNNKTEMKTETETETKPEADKTAENPHPPQKTDWKAFFERVLENLGHKAHEFGLGGEDVMWIAFLYTRAYDNTPKFIRARDRKYYRKANIHYLHDLLGDWQMLMRQKRLRWQVVFFDIFGKQ</sequence>
<gene>
    <name evidence="2" type="ORF">CkaCkLH20_07121</name>
</gene>
<dbReference type="OrthoDB" id="4846778at2759"/>
<keyword evidence="3" id="KW-1185">Reference proteome</keyword>
<feature type="compositionally biased region" description="Acidic residues" evidence="1">
    <location>
        <begin position="107"/>
        <end position="118"/>
    </location>
</feature>